<keyword evidence="2 3" id="KW-0802">TPR repeat</keyword>
<dbReference type="SUPFAM" id="SSF48452">
    <property type="entry name" value="TPR-like"/>
    <property type="match status" value="1"/>
</dbReference>
<proteinExistence type="predicted"/>
<dbReference type="Proteomes" id="UP001630127">
    <property type="component" value="Unassembled WGS sequence"/>
</dbReference>
<dbReference type="PROSITE" id="PS50005">
    <property type="entry name" value="TPR"/>
    <property type="match status" value="1"/>
</dbReference>
<feature type="transmembrane region" description="Helical" evidence="4">
    <location>
        <begin position="6"/>
        <end position="26"/>
    </location>
</feature>
<gene>
    <name evidence="5" type="ORF">ACH5RR_027009</name>
</gene>
<dbReference type="PANTHER" id="PTHR44858:SF1">
    <property type="entry name" value="UDP-N-ACETYLGLUCOSAMINE--PEPTIDE N-ACETYLGLUCOSAMINYLTRANSFERASE SPINDLY-RELATED"/>
    <property type="match status" value="1"/>
</dbReference>
<name>A0ABD2Z852_9GENT</name>
<dbReference type="InterPro" id="IPR019734">
    <property type="entry name" value="TPR_rpt"/>
</dbReference>
<keyword evidence="1" id="KW-0677">Repeat</keyword>
<accession>A0ABD2Z852</accession>
<evidence type="ECO:0000256" key="1">
    <source>
        <dbReference type="ARBA" id="ARBA00022737"/>
    </source>
</evidence>
<evidence type="ECO:0000313" key="6">
    <source>
        <dbReference type="Proteomes" id="UP001630127"/>
    </source>
</evidence>
<keyword evidence="6" id="KW-1185">Reference proteome</keyword>
<feature type="repeat" description="TPR" evidence="3">
    <location>
        <begin position="173"/>
        <end position="206"/>
    </location>
</feature>
<dbReference type="Gene3D" id="1.25.40.10">
    <property type="entry name" value="Tetratricopeptide repeat domain"/>
    <property type="match status" value="1"/>
</dbReference>
<dbReference type="EMBL" id="JBJUIK010000011">
    <property type="protein sequence ID" value="KAL3514292.1"/>
    <property type="molecule type" value="Genomic_DNA"/>
</dbReference>
<evidence type="ECO:0000256" key="4">
    <source>
        <dbReference type="SAM" id="Phobius"/>
    </source>
</evidence>
<dbReference type="SMART" id="SM00028">
    <property type="entry name" value="TPR"/>
    <property type="match status" value="1"/>
</dbReference>
<comment type="caution">
    <text evidence="5">The sequence shown here is derived from an EMBL/GenBank/DDBJ whole genome shotgun (WGS) entry which is preliminary data.</text>
</comment>
<evidence type="ECO:0000256" key="2">
    <source>
        <dbReference type="ARBA" id="ARBA00022803"/>
    </source>
</evidence>
<dbReference type="AlphaFoldDB" id="A0ABD2Z852"/>
<dbReference type="InterPro" id="IPR011990">
    <property type="entry name" value="TPR-like_helical_dom_sf"/>
</dbReference>
<protein>
    <submittedName>
        <fullName evidence="5">Uncharacterized protein</fullName>
    </submittedName>
</protein>
<dbReference type="InterPro" id="IPR050498">
    <property type="entry name" value="Ycf3"/>
</dbReference>
<organism evidence="5 6">
    <name type="scientific">Cinchona calisaya</name>
    <dbReference type="NCBI Taxonomy" id="153742"/>
    <lineage>
        <taxon>Eukaryota</taxon>
        <taxon>Viridiplantae</taxon>
        <taxon>Streptophyta</taxon>
        <taxon>Embryophyta</taxon>
        <taxon>Tracheophyta</taxon>
        <taxon>Spermatophyta</taxon>
        <taxon>Magnoliopsida</taxon>
        <taxon>eudicotyledons</taxon>
        <taxon>Gunneridae</taxon>
        <taxon>Pentapetalae</taxon>
        <taxon>asterids</taxon>
        <taxon>lamiids</taxon>
        <taxon>Gentianales</taxon>
        <taxon>Rubiaceae</taxon>
        <taxon>Cinchonoideae</taxon>
        <taxon>Cinchoneae</taxon>
        <taxon>Cinchona</taxon>
    </lineage>
</organism>
<evidence type="ECO:0000313" key="5">
    <source>
        <dbReference type="EMBL" id="KAL3514292.1"/>
    </source>
</evidence>
<keyword evidence="4" id="KW-0472">Membrane</keyword>
<reference evidence="5 6" key="1">
    <citation type="submission" date="2024-11" db="EMBL/GenBank/DDBJ databases">
        <title>A near-complete genome assembly of Cinchona calisaya.</title>
        <authorList>
            <person name="Lian D.C."/>
            <person name="Zhao X.W."/>
            <person name="Wei L."/>
        </authorList>
    </citation>
    <scope>NUCLEOTIDE SEQUENCE [LARGE SCALE GENOMIC DNA]</scope>
    <source>
        <tissue evidence="5">Nenye</tissue>
    </source>
</reference>
<sequence>MESKMWSDLLLQAAVILITIFTFLFMQNIPQKFFSKLRLLLRRDGADLQAKRHFIKGAQLLSRAKSSKDRSSVSSLAKSAEEEADLAIALDSKDAAAHILKSLALELRGLKAAAMDSLDASLSPALARSLSGDERGDALFKRAELRLAVNRREMVDSAVEDLVESVRLKGDNVMAHCLLGEAYKKKGMIKEAKKAYEDALKVQPSNTVAQEALGRLDS</sequence>
<evidence type="ECO:0000256" key="3">
    <source>
        <dbReference type="PROSITE-ProRule" id="PRU00339"/>
    </source>
</evidence>
<keyword evidence="4" id="KW-1133">Transmembrane helix</keyword>
<dbReference type="Pfam" id="PF00515">
    <property type="entry name" value="TPR_1"/>
    <property type="match status" value="1"/>
</dbReference>
<dbReference type="PANTHER" id="PTHR44858">
    <property type="entry name" value="TETRATRICOPEPTIDE REPEAT PROTEIN 6"/>
    <property type="match status" value="1"/>
</dbReference>
<keyword evidence="4" id="KW-0812">Transmembrane</keyword>